<evidence type="ECO:0000313" key="3">
    <source>
        <dbReference type="Proteomes" id="UP000238348"/>
    </source>
</evidence>
<accession>A0A2L0EVU8</accession>
<evidence type="ECO:0000313" key="2">
    <source>
        <dbReference type="EMBL" id="AUX43427.1"/>
    </source>
</evidence>
<feature type="compositionally biased region" description="Polar residues" evidence="1">
    <location>
        <begin position="47"/>
        <end position="56"/>
    </location>
</feature>
<dbReference type="Pfam" id="PF13665">
    <property type="entry name" value="Tox-PAAR-like"/>
    <property type="match status" value="1"/>
</dbReference>
<dbReference type="EMBL" id="CP012673">
    <property type="protein sequence ID" value="AUX43427.1"/>
    <property type="molecule type" value="Genomic_DNA"/>
</dbReference>
<gene>
    <name evidence="2" type="ORF">SOCE26_048750</name>
</gene>
<feature type="region of interest" description="Disordered" evidence="1">
    <location>
        <begin position="47"/>
        <end position="79"/>
    </location>
</feature>
<dbReference type="AlphaFoldDB" id="A0A2L0EVU8"/>
<evidence type="ECO:0000256" key="1">
    <source>
        <dbReference type="SAM" id="MobiDB-lite"/>
    </source>
</evidence>
<dbReference type="Proteomes" id="UP000238348">
    <property type="component" value="Chromosome"/>
</dbReference>
<dbReference type="CDD" id="cd14740">
    <property type="entry name" value="PAAR_4"/>
    <property type="match status" value="1"/>
</dbReference>
<dbReference type="OrthoDB" id="1550495at2"/>
<reference evidence="2 3" key="1">
    <citation type="submission" date="2015-09" db="EMBL/GenBank/DDBJ databases">
        <title>Sorangium comparison.</title>
        <authorList>
            <person name="Zaburannyi N."/>
            <person name="Bunk B."/>
            <person name="Overmann J."/>
            <person name="Mueller R."/>
        </authorList>
    </citation>
    <scope>NUCLEOTIDE SEQUENCE [LARGE SCALE GENOMIC DNA]</scope>
    <source>
        <strain evidence="2 3">So ce26</strain>
    </source>
</reference>
<feature type="compositionally biased region" description="Polar residues" evidence="1">
    <location>
        <begin position="68"/>
        <end position="77"/>
    </location>
</feature>
<proteinExistence type="predicted"/>
<protein>
    <submittedName>
        <fullName evidence="2">Uncharacterized protein</fullName>
    </submittedName>
</protein>
<name>A0A2L0EVU8_SORCE</name>
<organism evidence="2 3">
    <name type="scientific">Sorangium cellulosum</name>
    <name type="common">Polyangium cellulosum</name>
    <dbReference type="NCBI Taxonomy" id="56"/>
    <lineage>
        <taxon>Bacteria</taxon>
        <taxon>Pseudomonadati</taxon>
        <taxon>Myxococcota</taxon>
        <taxon>Polyangia</taxon>
        <taxon>Polyangiales</taxon>
        <taxon>Polyangiaceae</taxon>
        <taxon>Sorangium</taxon>
    </lineage>
</organism>
<sequence length="162" mass="16942">MPATVNVNMRTVVHASSNGIATAFPDVCKTPAPPAPPVPIPYPNIAQSSDTASGSQDVKMDGNPIMLQGSNFSTSTGDEAGSLGGVVSSTTKGKAEFICYSFDVKVEGKPVPRLGDMMIQNKQSAPNTPPLPEVQPPAVALVMDQDSEEDEDQDIEAIEIAE</sequence>
<dbReference type="RefSeq" id="WP_104982103.1">
    <property type="nucleotide sequence ID" value="NZ_CP012673.1"/>
</dbReference>